<dbReference type="InterPro" id="IPR001394">
    <property type="entry name" value="Peptidase_C19_UCH"/>
</dbReference>
<dbReference type="PROSITE" id="PS00973">
    <property type="entry name" value="USP_2"/>
    <property type="match status" value="1"/>
</dbReference>
<proteinExistence type="evidence at transcript level"/>
<feature type="compositionally biased region" description="Low complexity" evidence="3">
    <location>
        <begin position="89"/>
        <end position="100"/>
    </location>
</feature>
<dbReference type="Gene3D" id="3.90.70.10">
    <property type="entry name" value="Cysteine proteinases"/>
    <property type="match status" value="1"/>
</dbReference>
<organism evidence="5">
    <name type="scientific">Phallusia mammillata</name>
    <dbReference type="NCBI Taxonomy" id="59560"/>
    <lineage>
        <taxon>Eukaryota</taxon>
        <taxon>Metazoa</taxon>
        <taxon>Chordata</taxon>
        <taxon>Tunicata</taxon>
        <taxon>Ascidiacea</taxon>
        <taxon>Phlebobranchia</taxon>
        <taxon>Ascidiidae</taxon>
        <taxon>Phallusia</taxon>
    </lineage>
</organism>
<dbReference type="PANTHER" id="PTHR21646:SF23">
    <property type="entry name" value="UBIQUITIN CARBOXYL-TERMINAL HYDROLASE USP2"/>
    <property type="match status" value="1"/>
</dbReference>
<dbReference type="Pfam" id="PF00443">
    <property type="entry name" value="UCH"/>
    <property type="match status" value="1"/>
</dbReference>
<dbReference type="CDD" id="cd02674">
    <property type="entry name" value="Peptidase_C19R"/>
    <property type="match status" value="1"/>
</dbReference>
<evidence type="ECO:0000256" key="2">
    <source>
        <dbReference type="RuleBase" id="RU366025"/>
    </source>
</evidence>
<gene>
    <name evidence="5" type="primary">Usp2</name>
</gene>
<evidence type="ECO:0000313" key="5">
    <source>
        <dbReference type="EMBL" id="CAB3267548.1"/>
    </source>
</evidence>
<evidence type="ECO:0000259" key="4">
    <source>
        <dbReference type="PROSITE" id="PS50235"/>
    </source>
</evidence>
<sequence length="585" mass="66624">MYSSKYDRLSNQQEIMKYANQTSSSYKYNSYNDVYGPTANYIARNRNTSVLPTKPDVSSYTHHRDTTQSSPSYRRYTATSFATGKYDPSSYKASSYQSSSDQIVRPTTRARKGSFDSSSRSSSISPTGGSNGLKSYERKTSMRSPMTGRRSSSSSDILAQASDVPRSYTFNSVTAKKEAITIDKVPYDSEKYRPSFARTTSPKRAVDIDYGTHNGSSHSDIGSGNTGLRNIGNTCFMNSILQCLSNTQPLRDYCLTLKYETDLNREKSPMKGKLMTAFAELIQDLWKGKSMSISPNNFKSQIQKFSPRFMGYEQQDSQEFLRFLLEGLHEDINQIKQRSKEAIPNMARLRKAASFPLGRPIIFNPKEKARKTWQWYATRDRSFVYDLFVGQLESSLKCLECGHVSLTFDPFWDLSLPLSKHSYSSESTAVTDCLNTFTKKETLDRDEKPTCEECKTRRKMEKKLLIHKFPKILVIHLKRFNEGSRYRQKLTNHVKFPSKGLDLRNYASDQCENGDSAVYDLYAVSNHCGSCYGGHYTAHCCNPETKQWFEYNDSQVNSSSSSMICTKEAYVLFYTQRGSQSASRL</sequence>
<protein>
    <recommendedName>
        <fullName evidence="2">Ubiquitin carboxyl-terminal hydrolase</fullName>
        <ecNumber evidence="2">3.4.19.12</ecNumber>
    </recommendedName>
</protein>
<reference evidence="5" key="1">
    <citation type="submission" date="2020-04" db="EMBL/GenBank/DDBJ databases">
        <authorList>
            <person name="Neveu A P."/>
        </authorList>
    </citation>
    <scope>NUCLEOTIDE SEQUENCE</scope>
    <source>
        <tissue evidence="5">Whole embryo</tissue>
    </source>
</reference>
<dbReference type="PROSITE" id="PS50235">
    <property type="entry name" value="USP_3"/>
    <property type="match status" value="1"/>
</dbReference>
<comment type="similarity">
    <text evidence="2">Belongs to the peptidase C19 family.</text>
</comment>
<dbReference type="InterPro" id="IPR050185">
    <property type="entry name" value="Ub_carboxyl-term_hydrolase"/>
</dbReference>
<dbReference type="InterPro" id="IPR038765">
    <property type="entry name" value="Papain-like_cys_pep_sf"/>
</dbReference>
<dbReference type="GO" id="GO:0004843">
    <property type="term" value="F:cysteine-type deubiquitinase activity"/>
    <property type="evidence" value="ECO:0007669"/>
    <property type="project" value="UniProtKB-UniRule"/>
</dbReference>
<dbReference type="PROSITE" id="PS00972">
    <property type="entry name" value="USP_1"/>
    <property type="match status" value="1"/>
</dbReference>
<dbReference type="GO" id="GO:0006508">
    <property type="term" value="P:proteolysis"/>
    <property type="evidence" value="ECO:0007669"/>
    <property type="project" value="UniProtKB-KW"/>
</dbReference>
<keyword evidence="2" id="KW-0645">Protease</keyword>
<dbReference type="AlphaFoldDB" id="A0A6F9DWY0"/>
<dbReference type="EC" id="3.4.19.12" evidence="2"/>
<dbReference type="InterPro" id="IPR018200">
    <property type="entry name" value="USP_CS"/>
</dbReference>
<feature type="domain" description="USP" evidence="4">
    <location>
        <begin position="226"/>
        <end position="577"/>
    </location>
</feature>
<feature type="compositionally biased region" description="Low complexity" evidence="3">
    <location>
        <begin position="115"/>
        <end position="128"/>
    </location>
</feature>
<comment type="catalytic activity">
    <reaction evidence="1 2">
        <text>Thiol-dependent hydrolysis of ester, thioester, amide, peptide and isopeptide bonds formed by the C-terminal Gly of ubiquitin (a 76-residue protein attached to proteins as an intracellular targeting signal).</text>
        <dbReference type="EC" id="3.4.19.12"/>
    </reaction>
</comment>
<name>A0A6F9DWY0_9ASCI</name>
<dbReference type="FunFam" id="3.90.70.10:FF:000083">
    <property type="entry name" value="Uncharacterized protein, isoform B"/>
    <property type="match status" value="1"/>
</dbReference>
<feature type="region of interest" description="Disordered" evidence="3">
    <location>
        <begin position="46"/>
        <end position="75"/>
    </location>
</feature>
<keyword evidence="2" id="KW-0788">Thiol protease</keyword>
<dbReference type="GO" id="GO:0016579">
    <property type="term" value="P:protein deubiquitination"/>
    <property type="evidence" value="ECO:0007669"/>
    <property type="project" value="InterPro"/>
</dbReference>
<evidence type="ECO:0000256" key="3">
    <source>
        <dbReference type="SAM" id="MobiDB-lite"/>
    </source>
</evidence>
<keyword evidence="2" id="KW-0833">Ubl conjugation pathway</keyword>
<dbReference type="PANTHER" id="PTHR21646">
    <property type="entry name" value="UBIQUITIN CARBOXYL-TERMINAL HYDROLASE"/>
    <property type="match status" value="1"/>
</dbReference>
<accession>A0A6F9DWY0</accession>
<feature type="compositionally biased region" description="Low complexity" evidence="3">
    <location>
        <begin position="142"/>
        <end position="155"/>
    </location>
</feature>
<dbReference type="InterPro" id="IPR028889">
    <property type="entry name" value="USP"/>
</dbReference>
<dbReference type="EMBL" id="LR791686">
    <property type="protein sequence ID" value="CAB3267548.1"/>
    <property type="molecule type" value="mRNA"/>
</dbReference>
<evidence type="ECO:0000256" key="1">
    <source>
        <dbReference type="ARBA" id="ARBA00000707"/>
    </source>
</evidence>
<keyword evidence="2 5" id="KW-0378">Hydrolase</keyword>
<feature type="compositionally biased region" description="Polar residues" evidence="3">
    <location>
        <begin position="46"/>
        <end position="60"/>
    </location>
</feature>
<feature type="region of interest" description="Disordered" evidence="3">
    <location>
        <begin position="87"/>
        <end position="158"/>
    </location>
</feature>
<dbReference type="SUPFAM" id="SSF54001">
    <property type="entry name" value="Cysteine proteinases"/>
    <property type="match status" value="1"/>
</dbReference>